<dbReference type="EMBL" id="CP144108">
    <property type="protein sequence ID" value="WWC92836.1"/>
    <property type="molecule type" value="Genomic_DNA"/>
</dbReference>
<evidence type="ECO:0000313" key="1">
    <source>
        <dbReference type="EMBL" id="WWC92836.1"/>
    </source>
</evidence>
<dbReference type="GeneID" id="91098463"/>
<organism evidence="1 2">
    <name type="scientific">Kwoniella dendrophila CBS 6074</name>
    <dbReference type="NCBI Taxonomy" id="1295534"/>
    <lineage>
        <taxon>Eukaryota</taxon>
        <taxon>Fungi</taxon>
        <taxon>Dikarya</taxon>
        <taxon>Basidiomycota</taxon>
        <taxon>Agaricomycotina</taxon>
        <taxon>Tremellomycetes</taxon>
        <taxon>Tremellales</taxon>
        <taxon>Cryptococcaceae</taxon>
        <taxon>Kwoniella</taxon>
    </lineage>
</organism>
<name>A0AAX4K539_9TREE</name>
<reference evidence="1 2" key="1">
    <citation type="submission" date="2024-01" db="EMBL/GenBank/DDBJ databases">
        <title>Comparative genomics of Cryptococcus and Kwoniella reveals pathogenesis evolution and contrasting modes of karyotype evolution via chromosome fusion or intercentromeric recombination.</title>
        <authorList>
            <person name="Coelho M.A."/>
            <person name="David-Palma M."/>
            <person name="Shea T."/>
            <person name="Bowers K."/>
            <person name="McGinley-Smith S."/>
            <person name="Mohammad A.W."/>
            <person name="Gnirke A."/>
            <person name="Yurkov A.M."/>
            <person name="Nowrousian M."/>
            <person name="Sun S."/>
            <person name="Cuomo C.A."/>
            <person name="Heitman J."/>
        </authorList>
    </citation>
    <scope>NUCLEOTIDE SEQUENCE [LARGE SCALE GENOMIC DNA]</scope>
    <source>
        <strain evidence="1 2">CBS 6074</strain>
    </source>
</reference>
<dbReference type="RefSeq" id="XP_066079598.1">
    <property type="nucleotide sequence ID" value="XM_066223501.1"/>
</dbReference>
<gene>
    <name evidence="1" type="ORF">L201_007795</name>
</gene>
<sequence length="279" mass="31443">MADNTTANSSVSDQQGLYHAEAYDVMAESGQVGDDGWREPFYKENDKLIEDFQRSTHTRTVTLYDVDSNSRVITYEDHPGVKAKLNQPIEFAVELNTQSEQSADECCQRLLETVYRVQSSLGTYKSRLQSRSANFGNQRPMTTITQRFAFLLDEIDDDVRNGLFDAKVCNKFDSIGFSIQPDAEELWSKFPEWCTRNSERKVTGIPTTMYPDGSTKGLSLWLSNTAEIRCVVNSPKTKVKAGYDEPATKSELKSVFDEVENRIGKLTLDGLVQLEVSTP</sequence>
<keyword evidence="2" id="KW-1185">Reference proteome</keyword>
<dbReference type="Proteomes" id="UP001355207">
    <property type="component" value="Chromosome 11"/>
</dbReference>
<evidence type="ECO:0000313" key="2">
    <source>
        <dbReference type="Proteomes" id="UP001355207"/>
    </source>
</evidence>
<proteinExistence type="predicted"/>
<dbReference type="AlphaFoldDB" id="A0AAX4K539"/>
<accession>A0AAX4K539</accession>
<protein>
    <submittedName>
        <fullName evidence="1">Uncharacterized protein</fullName>
    </submittedName>
</protein>